<feature type="domain" description="Sleeping Beauty transposase HTH" evidence="4">
    <location>
        <begin position="10"/>
        <end position="52"/>
    </location>
</feature>
<dbReference type="Ensembl" id="ENSGACT00000083116.1">
    <property type="protein sequence ID" value="ENSGACP00000036231.1"/>
    <property type="gene ID" value="ENSGACG00000034644.1"/>
</dbReference>
<dbReference type="InterPro" id="IPR002492">
    <property type="entry name" value="Transposase_Tc1-like"/>
</dbReference>
<dbReference type="Gene3D" id="3.30.420.10">
    <property type="entry name" value="Ribonuclease H-like superfamily/Ribonuclease H"/>
    <property type="match status" value="2"/>
</dbReference>
<evidence type="ECO:0000313" key="5">
    <source>
        <dbReference type="Ensembl" id="ENSGACP00000036231.1"/>
    </source>
</evidence>
<reference evidence="5" key="2">
    <citation type="submission" date="2025-08" db="UniProtKB">
        <authorList>
            <consortium name="Ensembl"/>
        </authorList>
    </citation>
    <scope>IDENTIFICATION</scope>
</reference>
<dbReference type="SUPFAM" id="SSF46689">
    <property type="entry name" value="Homeodomain-like"/>
    <property type="match status" value="1"/>
</dbReference>
<dbReference type="InterPro" id="IPR038717">
    <property type="entry name" value="Tc1-like_DDE_dom"/>
</dbReference>
<dbReference type="PANTHER" id="PTHR23022:SF135">
    <property type="entry name" value="SI:DKEY-77F5.3"/>
    <property type="match status" value="1"/>
</dbReference>
<dbReference type="Gene3D" id="1.10.10.10">
    <property type="entry name" value="Winged helix-like DNA-binding domain superfamily/Winged helix DNA-binding domain"/>
    <property type="match status" value="1"/>
</dbReference>
<feature type="domain" description="Transposase Tc1-like" evidence="2">
    <location>
        <begin position="70"/>
        <end position="141"/>
    </location>
</feature>
<dbReference type="Proteomes" id="UP000007635">
    <property type="component" value="Chromosome V"/>
</dbReference>
<keyword evidence="6" id="KW-1185">Reference proteome</keyword>
<organism evidence="5 6">
    <name type="scientific">Gasterosteus aculeatus aculeatus</name>
    <name type="common">three-spined stickleback</name>
    <dbReference type="NCBI Taxonomy" id="481459"/>
    <lineage>
        <taxon>Eukaryota</taxon>
        <taxon>Metazoa</taxon>
        <taxon>Chordata</taxon>
        <taxon>Craniata</taxon>
        <taxon>Vertebrata</taxon>
        <taxon>Euteleostomi</taxon>
        <taxon>Actinopterygii</taxon>
        <taxon>Neopterygii</taxon>
        <taxon>Teleostei</taxon>
        <taxon>Neoteleostei</taxon>
        <taxon>Acanthomorphata</taxon>
        <taxon>Eupercaria</taxon>
        <taxon>Perciformes</taxon>
        <taxon>Cottioidei</taxon>
        <taxon>Gasterosteales</taxon>
        <taxon>Gasterosteidae</taxon>
        <taxon>Gasterosteus</taxon>
    </lineage>
</organism>
<dbReference type="PANTHER" id="PTHR23022">
    <property type="entry name" value="TRANSPOSABLE ELEMENT-RELATED"/>
    <property type="match status" value="1"/>
</dbReference>
<name>A0AAQ4PEW8_GASAC</name>
<dbReference type="GeneTree" id="ENSGT01140000282498"/>
<dbReference type="InterPro" id="IPR052338">
    <property type="entry name" value="Transposase_5"/>
</dbReference>
<dbReference type="GO" id="GO:0006313">
    <property type="term" value="P:DNA transposition"/>
    <property type="evidence" value="ECO:0007669"/>
    <property type="project" value="InterPro"/>
</dbReference>
<dbReference type="InterPro" id="IPR036397">
    <property type="entry name" value="RNaseH_sf"/>
</dbReference>
<dbReference type="InterPro" id="IPR057667">
    <property type="entry name" value="HTH_SB"/>
</dbReference>
<dbReference type="Pfam" id="PF01498">
    <property type="entry name" value="HTH_Tnp_Tc3_2"/>
    <property type="match status" value="1"/>
</dbReference>
<protein>
    <recommendedName>
        <fullName evidence="7">Transposase Tc1-like domain-containing protein</fullName>
    </recommendedName>
</protein>
<dbReference type="Pfam" id="PF25787">
    <property type="entry name" value="HTH_SB"/>
    <property type="match status" value="1"/>
</dbReference>
<sequence>MLEICLSQKKFREEIIALHKQGKGYKKIAKALNVPRNTAGSIVCKFKVEGTVATLPGRGRKKKLSAAATRFLRRQVVKNPRVTEKHLQQDLVATGTEVSVCTVRRILNTEGFHARTPRPTPLLTQKQRKKSRRQYAENHINKPPKFWNSVLWSDETKLELFGLMGQRYVWRKKNEAYTEKNTLPTVKHGGGSVMLWGCFAASGTGNLQHVEGTMDSVKYQDNDPKHTSKSTKVCFQKKKWKILEWPSQSPDLNPIENLWWDLKKAVAKRTPKNITELKAIAHEEWAQIPQERCQKLVSGYASRLQQVITAKGCLNNFETAVNSFKSLKVAFCVEFG</sequence>
<dbReference type="AlphaFoldDB" id="A0AAQ4PEW8"/>
<feature type="region of interest" description="Disordered" evidence="1">
    <location>
        <begin position="114"/>
        <end position="136"/>
    </location>
</feature>
<evidence type="ECO:0008006" key="7">
    <source>
        <dbReference type="Google" id="ProtNLM"/>
    </source>
</evidence>
<evidence type="ECO:0000259" key="3">
    <source>
        <dbReference type="Pfam" id="PF13358"/>
    </source>
</evidence>
<reference evidence="5 6" key="1">
    <citation type="journal article" date="2021" name="G3 (Bethesda)">
        <title>Improved contiguity of the threespine stickleback genome using long-read sequencing.</title>
        <authorList>
            <person name="Nath S."/>
            <person name="Shaw D.E."/>
            <person name="White M.A."/>
        </authorList>
    </citation>
    <scope>NUCLEOTIDE SEQUENCE [LARGE SCALE GENOMIC DNA]</scope>
    <source>
        <strain evidence="5 6">Lake Benthic</strain>
    </source>
</reference>
<dbReference type="InterPro" id="IPR009057">
    <property type="entry name" value="Homeodomain-like_sf"/>
</dbReference>
<reference evidence="5" key="3">
    <citation type="submission" date="2025-09" db="UniProtKB">
        <authorList>
            <consortium name="Ensembl"/>
        </authorList>
    </citation>
    <scope>IDENTIFICATION</scope>
</reference>
<evidence type="ECO:0000259" key="4">
    <source>
        <dbReference type="Pfam" id="PF25787"/>
    </source>
</evidence>
<dbReference type="GO" id="GO:0015074">
    <property type="term" value="P:DNA integration"/>
    <property type="evidence" value="ECO:0007669"/>
    <property type="project" value="InterPro"/>
</dbReference>
<evidence type="ECO:0000256" key="1">
    <source>
        <dbReference type="SAM" id="MobiDB-lite"/>
    </source>
</evidence>
<dbReference type="GO" id="GO:0003677">
    <property type="term" value="F:DNA binding"/>
    <property type="evidence" value="ECO:0007669"/>
    <property type="project" value="InterPro"/>
</dbReference>
<evidence type="ECO:0000313" key="6">
    <source>
        <dbReference type="Proteomes" id="UP000007635"/>
    </source>
</evidence>
<accession>A0AAQ4PEW8</accession>
<evidence type="ECO:0000259" key="2">
    <source>
        <dbReference type="Pfam" id="PF01498"/>
    </source>
</evidence>
<dbReference type="InterPro" id="IPR036388">
    <property type="entry name" value="WH-like_DNA-bd_sf"/>
</dbReference>
<dbReference type="Pfam" id="PF13358">
    <property type="entry name" value="DDE_3"/>
    <property type="match status" value="1"/>
</dbReference>
<feature type="domain" description="Tc1-like transposase DDE" evidence="3">
    <location>
        <begin position="221"/>
        <end position="278"/>
    </location>
</feature>
<proteinExistence type="predicted"/>